<keyword evidence="6" id="KW-0807">Transducer</keyword>
<organism evidence="7 8">
    <name type="scientific">Parnassius mnemosyne</name>
    <name type="common">clouded apollo</name>
    <dbReference type="NCBI Taxonomy" id="213953"/>
    <lineage>
        <taxon>Eukaryota</taxon>
        <taxon>Metazoa</taxon>
        <taxon>Ecdysozoa</taxon>
        <taxon>Arthropoda</taxon>
        <taxon>Hexapoda</taxon>
        <taxon>Insecta</taxon>
        <taxon>Pterygota</taxon>
        <taxon>Neoptera</taxon>
        <taxon>Endopterygota</taxon>
        <taxon>Lepidoptera</taxon>
        <taxon>Glossata</taxon>
        <taxon>Ditrysia</taxon>
        <taxon>Papilionoidea</taxon>
        <taxon>Papilionidae</taxon>
        <taxon>Parnassiinae</taxon>
        <taxon>Parnassini</taxon>
        <taxon>Parnassius</taxon>
        <taxon>Driopa</taxon>
    </lineage>
</organism>
<keyword evidence="8" id="KW-1185">Reference proteome</keyword>
<comment type="function">
    <text evidence="6">Gustatory receptor which mediates acceptance or avoidance behavior, depending on its substrates.</text>
</comment>
<feature type="transmembrane region" description="Helical" evidence="6">
    <location>
        <begin position="97"/>
        <end position="117"/>
    </location>
</feature>
<comment type="subcellular location">
    <subcellularLocation>
        <location evidence="1 6">Cell membrane</location>
        <topology evidence="1 6">Multi-pass membrane protein</topology>
    </subcellularLocation>
</comment>
<keyword evidence="5 6" id="KW-0472">Membrane</keyword>
<dbReference type="GO" id="GO:0050909">
    <property type="term" value="P:sensory perception of taste"/>
    <property type="evidence" value="ECO:0007669"/>
    <property type="project" value="InterPro"/>
</dbReference>
<dbReference type="AlphaFoldDB" id="A0AAV1KHX7"/>
<evidence type="ECO:0000256" key="1">
    <source>
        <dbReference type="ARBA" id="ARBA00004651"/>
    </source>
</evidence>
<accession>A0AAV1KHX7</accession>
<evidence type="ECO:0000256" key="4">
    <source>
        <dbReference type="ARBA" id="ARBA00022989"/>
    </source>
</evidence>
<feature type="transmembrane region" description="Helical" evidence="6">
    <location>
        <begin position="306"/>
        <end position="327"/>
    </location>
</feature>
<feature type="transmembrane region" description="Helical" evidence="6">
    <location>
        <begin position="231"/>
        <end position="255"/>
    </location>
</feature>
<dbReference type="GO" id="GO:0005886">
    <property type="term" value="C:plasma membrane"/>
    <property type="evidence" value="ECO:0007669"/>
    <property type="project" value="UniProtKB-SubCell"/>
</dbReference>
<evidence type="ECO:0000313" key="8">
    <source>
        <dbReference type="Proteomes" id="UP001314205"/>
    </source>
</evidence>
<feature type="transmembrane region" description="Helical" evidence="6">
    <location>
        <begin position="16"/>
        <end position="35"/>
    </location>
</feature>
<reference evidence="7 8" key="1">
    <citation type="submission" date="2023-11" db="EMBL/GenBank/DDBJ databases">
        <authorList>
            <person name="Hedman E."/>
            <person name="Englund M."/>
            <person name="Stromberg M."/>
            <person name="Nyberg Akerstrom W."/>
            <person name="Nylinder S."/>
            <person name="Jareborg N."/>
            <person name="Kallberg Y."/>
            <person name="Kronander E."/>
        </authorList>
    </citation>
    <scope>NUCLEOTIDE SEQUENCE [LARGE SCALE GENOMIC DNA]</scope>
</reference>
<name>A0AAV1KHX7_9NEOP</name>
<feature type="transmembrane region" description="Helical" evidence="6">
    <location>
        <begin position="195"/>
        <end position="219"/>
    </location>
</feature>
<keyword evidence="6" id="KW-0675">Receptor</keyword>
<keyword evidence="2 6" id="KW-1003">Cell membrane</keyword>
<dbReference type="EMBL" id="CAVLGL010000024">
    <property type="protein sequence ID" value="CAK1581356.1"/>
    <property type="molecule type" value="Genomic_DNA"/>
</dbReference>
<evidence type="ECO:0000256" key="5">
    <source>
        <dbReference type="ARBA" id="ARBA00023136"/>
    </source>
</evidence>
<comment type="similarity">
    <text evidence="6">Belongs to the insect chemoreceptor superfamily. Gustatory receptor (GR) family.</text>
</comment>
<evidence type="ECO:0000313" key="7">
    <source>
        <dbReference type="EMBL" id="CAK1581356.1"/>
    </source>
</evidence>
<sequence>MTRPVMATTADFVDETGWITIAIQYLMTTLILVLFQNKTNKIIVEKFAEIDCALQTIINDDFYSKSRKDANKFTILYFVSCILLTVFAITLERDFPIQYLIYLVIYFERKIEVFMFCQIISMLRQRILVINSYFEHFFKNRRTAEKSDINNQAWAKGSIKFIGQVSLKKLKMQKLVNAYNKVGELCYSINSVSNVFLLMTFISAFIYIICTFWSSLYYLKSNKSFTSLLRVIVFSGAELVSISSISFYCESILVAKNILKAYLNKTINDYSLPKHTRMQAKTFLEITLVWPLHIFVFDMFPVNLKLILDFISVCTSYLVIVVQISHLM</sequence>
<feature type="transmembrane region" description="Helical" evidence="6">
    <location>
        <begin position="73"/>
        <end position="91"/>
    </location>
</feature>
<dbReference type="Pfam" id="PF08395">
    <property type="entry name" value="7tm_7"/>
    <property type="match status" value="1"/>
</dbReference>
<keyword evidence="3 6" id="KW-0812">Transmembrane</keyword>
<protein>
    <recommendedName>
        <fullName evidence="6">Gustatory receptor</fullName>
    </recommendedName>
</protein>
<evidence type="ECO:0000256" key="2">
    <source>
        <dbReference type="ARBA" id="ARBA00022475"/>
    </source>
</evidence>
<dbReference type="Proteomes" id="UP001314205">
    <property type="component" value="Unassembled WGS sequence"/>
</dbReference>
<comment type="caution">
    <text evidence="6">Lacks conserved residue(s) required for the propagation of feature annotation.</text>
</comment>
<evidence type="ECO:0000256" key="3">
    <source>
        <dbReference type="ARBA" id="ARBA00022692"/>
    </source>
</evidence>
<evidence type="ECO:0000256" key="6">
    <source>
        <dbReference type="RuleBase" id="RU363108"/>
    </source>
</evidence>
<comment type="caution">
    <text evidence="7">The sequence shown here is derived from an EMBL/GenBank/DDBJ whole genome shotgun (WGS) entry which is preliminary data.</text>
</comment>
<dbReference type="GO" id="GO:0007165">
    <property type="term" value="P:signal transduction"/>
    <property type="evidence" value="ECO:0007669"/>
    <property type="project" value="UniProtKB-KW"/>
</dbReference>
<keyword evidence="4 6" id="KW-1133">Transmembrane helix</keyword>
<dbReference type="InterPro" id="IPR013604">
    <property type="entry name" value="7TM_chemorcpt"/>
</dbReference>
<gene>
    <name evidence="7" type="ORF">PARMNEM_LOCUS3035</name>
</gene>
<proteinExistence type="inferred from homology"/>